<keyword evidence="2" id="KW-0067">ATP-binding</keyword>
<keyword evidence="3" id="KW-1185">Reference proteome</keyword>
<dbReference type="NCBIfam" id="TIGR03815">
    <property type="entry name" value="CpaE_hom_Actino"/>
    <property type="match status" value="1"/>
</dbReference>
<dbReference type="GO" id="GO:0051782">
    <property type="term" value="P:negative regulation of cell division"/>
    <property type="evidence" value="ECO:0007669"/>
    <property type="project" value="TreeGrafter"/>
</dbReference>
<dbReference type="PANTHER" id="PTHR43384">
    <property type="entry name" value="SEPTUM SITE-DETERMINING PROTEIN MIND HOMOLOG, CHLOROPLASTIC-RELATED"/>
    <property type="match status" value="1"/>
</dbReference>
<keyword evidence="2" id="KW-0378">Hydrolase</keyword>
<dbReference type="GO" id="GO:0005829">
    <property type="term" value="C:cytosol"/>
    <property type="evidence" value="ECO:0007669"/>
    <property type="project" value="TreeGrafter"/>
</dbReference>
<reference evidence="3" key="1">
    <citation type="submission" date="2016-10" db="EMBL/GenBank/DDBJ databases">
        <authorList>
            <person name="Varghese N."/>
            <person name="Submissions S."/>
        </authorList>
    </citation>
    <scope>NUCLEOTIDE SEQUENCE [LARGE SCALE GENOMIC DNA]</scope>
    <source>
        <strain evidence="3">DSM 45843</strain>
    </source>
</reference>
<accession>A0A1H0ND63</accession>
<name>A0A1H0ND63_9ACTN</name>
<dbReference type="InterPro" id="IPR027417">
    <property type="entry name" value="P-loop_NTPase"/>
</dbReference>
<dbReference type="AlphaFoldDB" id="A0A1H0ND63"/>
<dbReference type="Gene3D" id="3.40.50.300">
    <property type="entry name" value="P-loop containing nucleotide triphosphate hydrolases"/>
    <property type="match status" value="1"/>
</dbReference>
<organism evidence="2 3">
    <name type="scientific">Klenkia soli</name>
    <dbReference type="NCBI Taxonomy" id="1052260"/>
    <lineage>
        <taxon>Bacteria</taxon>
        <taxon>Bacillati</taxon>
        <taxon>Actinomycetota</taxon>
        <taxon>Actinomycetes</taxon>
        <taxon>Geodermatophilales</taxon>
        <taxon>Geodermatophilaceae</taxon>
        <taxon>Klenkia</taxon>
    </lineage>
</organism>
<dbReference type="GO" id="GO:0016887">
    <property type="term" value="F:ATP hydrolysis activity"/>
    <property type="evidence" value="ECO:0007669"/>
    <property type="project" value="TreeGrafter"/>
</dbReference>
<dbReference type="GO" id="GO:0005524">
    <property type="term" value="F:ATP binding"/>
    <property type="evidence" value="ECO:0007669"/>
    <property type="project" value="TreeGrafter"/>
</dbReference>
<dbReference type="GO" id="GO:0009898">
    <property type="term" value="C:cytoplasmic side of plasma membrane"/>
    <property type="evidence" value="ECO:0007669"/>
    <property type="project" value="TreeGrafter"/>
</dbReference>
<evidence type="ECO:0000259" key="1">
    <source>
        <dbReference type="Pfam" id="PF26563"/>
    </source>
</evidence>
<dbReference type="InterPro" id="IPR059050">
    <property type="entry name" value="Rv3660c_N"/>
</dbReference>
<dbReference type="PANTHER" id="PTHR43384:SF11">
    <property type="entry name" value="SEPTUM SITE DETERMINING PROTEIN"/>
    <property type="match status" value="1"/>
</dbReference>
<gene>
    <name evidence="2" type="ORF">SAMN05660199_02822</name>
</gene>
<proteinExistence type="predicted"/>
<feature type="domain" description="Rv3660c-like CheY-like N-terminal" evidence="1">
    <location>
        <begin position="20"/>
        <end position="124"/>
    </location>
</feature>
<dbReference type="EMBL" id="FNIR01000008">
    <property type="protein sequence ID" value="SDO90588.1"/>
    <property type="molecule type" value="Genomic_DNA"/>
</dbReference>
<dbReference type="InterPro" id="IPR022521">
    <property type="entry name" value="Rv3660c"/>
</dbReference>
<evidence type="ECO:0000313" key="3">
    <source>
        <dbReference type="Proteomes" id="UP000199088"/>
    </source>
</evidence>
<dbReference type="SUPFAM" id="SSF52540">
    <property type="entry name" value="P-loop containing nucleoside triphosphate hydrolases"/>
    <property type="match status" value="1"/>
</dbReference>
<keyword evidence="2" id="KW-0547">Nucleotide-binding</keyword>
<dbReference type="Pfam" id="PF26563">
    <property type="entry name" value="Rv3660c_N"/>
    <property type="match status" value="1"/>
</dbReference>
<sequence>MALTARVDERTGPHPLVISSDDGLVDELLHLLAAAGTIPELTHGGAALRRAHRAAPLVVLGADALGAAAVRALPRRPGVVVASRAELDGEGFEAALAVGAERVVVLPRDEGWLVERAARAVRDPVEPGALLVVSGACGGAGASTLATALALSVPGERGAVLVDTDPGGGGLDLLLGAEWADGLRWPDLAGLRGRVDGAAVVASLPHAHGVHVLAPSREVPSAVPPGALAAVVAAARADGHPVVVDLPHRADPGVAEQVLADADLAVLVVPGRVRALAAAGALLADPAWGRAALVARTSPGGLGPAEITTALGRQVVAELVHDRSAPARGERGEPPQVGARTPLGQVVRRLLTAGAAGAVVRA</sequence>
<dbReference type="InterPro" id="IPR050625">
    <property type="entry name" value="ParA/MinD_ATPase"/>
</dbReference>
<protein>
    <submittedName>
        <fullName evidence="2">Helicase/secretion neighborhood CpaE-like protein</fullName>
    </submittedName>
</protein>
<dbReference type="STRING" id="1052260.SAMN05660199_02822"/>
<evidence type="ECO:0000313" key="2">
    <source>
        <dbReference type="EMBL" id="SDO90588.1"/>
    </source>
</evidence>
<keyword evidence="2" id="KW-0347">Helicase</keyword>
<dbReference type="GO" id="GO:0004386">
    <property type="term" value="F:helicase activity"/>
    <property type="evidence" value="ECO:0007669"/>
    <property type="project" value="UniProtKB-KW"/>
</dbReference>
<dbReference type="Proteomes" id="UP000199088">
    <property type="component" value="Unassembled WGS sequence"/>
</dbReference>